<gene>
    <name evidence="2" type="ORF">ACFSR8_14835</name>
</gene>
<name>A0ABW5TDW5_9FLAO</name>
<protein>
    <submittedName>
        <fullName evidence="2">Uncharacterized protein</fullName>
    </submittedName>
</protein>
<sequence>MKPIRFNFWQRFLYSAMIFTLVLASSFAQNNKAKLLNEKVEAMVSKIRTEVDSNYVYDYEKTKYVPPAGKTVLVMGQTEERIKEYKRKFPEKPNPGGWSAYWAVTEFVGVTKKHTNSTGTSQNHQMLVNAFPNAALHSAMWMVGKWNVTENTILGIYDAVIKRYANWVKTVKQPIYLRIGYEFDGPHNPAPASF</sequence>
<evidence type="ECO:0000313" key="2">
    <source>
        <dbReference type="EMBL" id="MFD2727498.1"/>
    </source>
</evidence>
<feature type="signal peptide" evidence="1">
    <location>
        <begin position="1"/>
        <end position="28"/>
    </location>
</feature>
<dbReference type="EMBL" id="JBHULY010000039">
    <property type="protein sequence ID" value="MFD2727498.1"/>
    <property type="molecule type" value="Genomic_DNA"/>
</dbReference>
<evidence type="ECO:0000313" key="3">
    <source>
        <dbReference type="Proteomes" id="UP001597476"/>
    </source>
</evidence>
<organism evidence="2 3">
    <name type="scientific">Hyunsoonleella rubra</name>
    <dbReference type="NCBI Taxonomy" id="1737062"/>
    <lineage>
        <taxon>Bacteria</taxon>
        <taxon>Pseudomonadati</taxon>
        <taxon>Bacteroidota</taxon>
        <taxon>Flavobacteriia</taxon>
        <taxon>Flavobacteriales</taxon>
        <taxon>Flavobacteriaceae</taxon>
    </lineage>
</organism>
<reference evidence="3" key="1">
    <citation type="journal article" date="2019" name="Int. J. Syst. Evol. Microbiol.">
        <title>The Global Catalogue of Microorganisms (GCM) 10K type strain sequencing project: providing services to taxonomists for standard genome sequencing and annotation.</title>
        <authorList>
            <consortium name="The Broad Institute Genomics Platform"/>
            <consortium name="The Broad Institute Genome Sequencing Center for Infectious Disease"/>
            <person name="Wu L."/>
            <person name="Ma J."/>
        </authorList>
    </citation>
    <scope>NUCLEOTIDE SEQUENCE [LARGE SCALE GENOMIC DNA]</scope>
    <source>
        <strain evidence="3">KCTC 42398</strain>
    </source>
</reference>
<feature type="chain" id="PRO_5045694495" evidence="1">
    <location>
        <begin position="29"/>
        <end position="194"/>
    </location>
</feature>
<dbReference type="RefSeq" id="WP_380293417.1">
    <property type="nucleotide sequence ID" value="NZ_JBHULY010000039.1"/>
</dbReference>
<dbReference type="Proteomes" id="UP001597476">
    <property type="component" value="Unassembled WGS sequence"/>
</dbReference>
<comment type="caution">
    <text evidence="2">The sequence shown here is derived from an EMBL/GenBank/DDBJ whole genome shotgun (WGS) entry which is preliminary data.</text>
</comment>
<proteinExistence type="predicted"/>
<keyword evidence="1" id="KW-0732">Signal</keyword>
<dbReference type="Gene3D" id="3.20.20.80">
    <property type="entry name" value="Glycosidases"/>
    <property type="match status" value="1"/>
</dbReference>
<keyword evidence="3" id="KW-1185">Reference proteome</keyword>
<accession>A0ABW5TDW5</accession>
<evidence type="ECO:0000256" key="1">
    <source>
        <dbReference type="SAM" id="SignalP"/>
    </source>
</evidence>